<evidence type="ECO:0000313" key="2">
    <source>
        <dbReference type="Proteomes" id="UP001196413"/>
    </source>
</evidence>
<name>A0AAD5QW66_PARTN</name>
<accession>A0AAD5QW66</accession>
<organism evidence="1 2">
    <name type="scientific">Parelaphostrongylus tenuis</name>
    <name type="common">Meningeal worm</name>
    <dbReference type="NCBI Taxonomy" id="148309"/>
    <lineage>
        <taxon>Eukaryota</taxon>
        <taxon>Metazoa</taxon>
        <taxon>Ecdysozoa</taxon>
        <taxon>Nematoda</taxon>
        <taxon>Chromadorea</taxon>
        <taxon>Rhabditida</taxon>
        <taxon>Rhabditina</taxon>
        <taxon>Rhabditomorpha</taxon>
        <taxon>Strongyloidea</taxon>
        <taxon>Metastrongylidae</taxon>
        <taxon>Parelaphostrongylus</taxon>
    </lineage>
</organism>
<comment type="caution">
    <text evidence="1">The sequence shown here is derived from an EMBL/GenBank/DDBJ whole genome shotgun (WGS) entry which is preliminary data.</text>
</comment>
<reference evidence="1" key="1">
    <citation type="submission" date="2021-06" db="EMBL/GenBank/DDBJ databases">
        <title>Parelaphostrongylus tenuis whole genome reference sequence.</title>
        <authorList>
            <person name="Garwood T.J."/>
            <person name="Larsen P.A."/>
            <person name="Fountain-Jones N.M."/>
            <person name="Garbe J.R."/>
            <person name="Macchietto M.G."/>
            <person name="Kania S.A."/>
            <person name="Gerhold R.W."/>
            <person name="Richards J.E."/>
            <person name="Wolf T.M."/>
        </authorList>
    </citation>
    <scope>NUCLEOTIDE SEQUENCE</scope>
    <source>
        <strain evidence="1">MNPRO001-30</strain>
        <tissue evidence="1">Meninges</tissue>
    </source>
</reference>
<dbReference type="Proteomes" id="UP001196413">
    <property type="component" value="Unassembled WGS sequence"/>
</dbReference>
<sequence length="176" mass="19656">MPAGSLSIAGIPEFRGSSAAARYRKSSVTDPIRRPTLSLSGDTKGDLLLDPITVSQLVNLGNHIDIYPTHILTTLPTPLFEGPVENVRRCVLLHPGEDPLIFTEMMSLEFEESGYIWRQSARNKQTISADIYGEQLRKLAAAAQRKRPKRLILTLLQYNARLHNAKPTSHILERLC</sequence>
<proteinExistence type="predicted"/>
<gene>
    <name evidence="1" type="ORF">KIN20_024207</name>
</gene>
<protein>
    <submittedName>
        <fullName evidence="1">Uncharacterized protein</fullName>
    </submittedName>
</protein>
<evidence type="ECO:0000313" key="1">
    <source>
        <dbReference type="EMBL" id="KAJ1364179.1"/>
    </source>
</evidence>
<dbReference type="AlphaFoldDB" id="A0AAD5QW66"/>
<dbReference type="EMBL" id="JAHQIW010004882">
    <property type="protein sequence ID" value="KAJ1364179.1"/>
    <property type="molecule type" value="Genomic_DNA"/>
</dbReference>
<keyword evidence="2" id="KW-1185">Reference proteome</keyword>